<dbReference type="PROSITE" id="PS50045">
    <property type="entry name" value="SIGMA54_INTERACT_4"/>
    <property type="match status" value="1"/>
</dbReference>
<dbReference type="CDD" id="cd00009">
    <property type="entry name" value="AAA"/>
    <property type="match status" value="1"/>
</dbReference>
<accession>F7NLJ2</accession>
<keyword evidence="3" id="KW-0067">ATP-binding</keyword>
<dbReference type="GO" id="GO:0016020">
    <property type="term" value="C:membrane"/>
    <property type="evidence" value="ECO:0007669"/>
    <property type="project" value="InterPro"/>
</dbReference>
<dbReference type="SUPFAM" id="SSF63520">
    <property type="entry name" value="PTS-regulatory domain, PRD"/>
    <property type="match status" value="2"/>
</dbReference>
<protein>
    <submittedName>
        <fullName evidence="7">PTS system transcriptional activator</fullName>
    </submittedName>
</protein>
<gene>
    <name evidence="7" type="ORF">ALO_14822</name>
</gene>
<evidence type="ECO:0000256" key="1">
    <source>
        <dbReference type="ARBA" id="ARBA00022679"/>
    </source>
</evidence>
<dbReference type="Gene3D" id="1.10.1790.10">
    <property type="entry name" value="PRD domain"/>
    <property type="match status" value="1"/>
</dbReference>
<dbReference type="InterPro" id="IPR036662">
    <property type="entry name" value="PTS_EIIA_man-typ_sf"/>
</dbReference>
<comment type="caution">
    <text evidence="7">The sequence shown here is derived from an EMBL/GenBank/DDBJ whole genome shotgun (WGS) entry which is preliminary data.</text>
</comment>
<feature type="domain" description="Sigma-54 factor interaction" evidence="4">
    <location>
        <begin position="104"/>
        <end position="342"/>
    </location>
</feature>
<dbReference type="InterPro" id="IPR027417">
    <property type="entry name" value="P-loop_NTPase"/>
</dbReference>
<dbReference type="SUPFAM" id="SSF53062">
    <property type="entry name" value="PTS system fructose IIA component-like"/>
    <property type="match status" value="1"/>
</dbReference>
<dbReference type="Gene3D" id="3.40.50.510">
    <property type="entry name" value="Phosphotransferase system, mannose-type IIA component"/>
    <property type="match status" value="1"/>
</dbReference>
<feature type="domain" description="PRD" evidence="6">
    <location>
        <begin position="464"/>
        <end position="569"/>
    </location>
</feature>
<evidence type="ECO:0000256" key="2">
    <source>
        <dbReference type="ARBA" id="ARBA00022741"/>
    </source>
</evidence>
<keyword evidence="8" id="KW-1185">Reference proteome</keyword>
<evidence type="ECO:0000313" key="8">
    <source>
        <dbReference type="Proteomes" id="UP000003240"/>
    </source>
</evidence>
<dbReference type="PANTHER" id="PTHR32071:SF38">
    <property type="entry name" value="PSP OPERON TRANSCRIPTIONAL ACTIVATOR"/>
    <property type="match status" value="1"/>
</dbReference>
<feature type="domain" description="PTS EIIA type-4" evidence="5">
    <location>
        <begin position="570"/>
        <end position="704"/>
    </location>
</feature>
<evidence type="ECO:0000259" key="6">
    <source>
        <dbReference type="PROSITE" id="PS51372"/>
    </source>
</evidence>
<dbReference type="SUPFAM" id="SSF52540">
    <property type="entry name" value="P-loop containing nucleoside triphosphate hydrolases"/>
    <property type="match status" value="1"/>
</dbReference>
<name>F7NLJ2_9FIRM</name>
<evidence type="ECO:0000313" key="7">
    <source>
        <dbReference type="EMBL" id="EGO63087.1"/>
    </source>
</evidence>
<dbReference type="GO" id="GO:0009401">
    <property type="term" value="P:phosphoenolpyruvate-dependent sugar phosphotransferase system"/>
    <property type="evidence" value="ECO:0007669"/>
    <property type="project" value="InterPro"/>
</dbReference>
<dbReference type="GO" id="GO:0006355">
    <property type="term" value="P:regulation of DNA-templated transcription"/>
    <property type="evidence" value="ECO:0007669"/>
    <property type="project" value="InterPro"/>
</dbReference>
<dbReference type="SMART" id="SM00382">
    <property type="entry name" value="AAA"/>
    <property type="match status" value="1"/>
</dbReference>
<dbReference type="GO" id="GO:0005524">
    <property type="term" value="F:ATP binding"/>
    <property type="evidence" value="ECO:0007669"/>
    <property type="project" value="UniProtKB-KW"/>
</dbReference>
<dbReference type="InterPro" id="IPR004701">
    <property type="entry name" value="PTS_EIIA_man-typ"/>
</dbReference>
<dbReference type="InterPro" id="IPR011608">
    <property type="entry name" value="PRD"/>
</dbReference>
<dbReference type="eggNOG" id="COG3933">
    <property type="taxonomic scope" value="Bacteria"/>
</dbReference>
<dbReference type="eggNOG" id="COG1221">
    <property type="taxonomic scope" value="Bacteria"/>
</dbReference>
<evidence type="ECO:0000259" key="4">
    <source>
        <dbReference type="PROSITE" id="PS50045"/>
    </source>
</evidence>
<dbReference type="PANTHER" id="PTHR32071">
    <property type="entry name" value="TRANSCRIPTIONAL REGULATORY PROTEIN"/>
    <property type="match status" value="1"/>
</dbReference>
<dbReference type="Pfam" id="PF03610">
    <property type="entry name" value="EIIA-man"/>
    <property type="match status" value="1"/>
</dbReference>
<organism evidence="7 8">
    <name type="scientific">Acetonema longum DSM 6540</name>
    <dbReference type="NCBI Taxonomy" id="1009370"/>
    <lineage>
        <taxon>Bacteria</taxon>
        <taxon>Bacillati</taxon>
        <taxon>Bacillota</taxon>
        <taxon>Negativicutes</taxon>
        <taxon>Acetonemataceae</taxon>
        <taxon>Acetonema</taxon>
    </lineage>
</organism>
<reference evidence="7 8" key="1">
    <citation type="journal article" date="2011" name="EMBO J.">
        <title>Structural diversity of bacterial flagellar motors.</title>
        <authorList>
            <person name="Chen S."/>
            <person name="Beeby M."/>
            <person name="Murphy G.E."/>
            <person name="Leadbetter J.R."/>
            <person name="Hendrixson D.R."/>
            <person name="Briegel A."/>
            <person name="Li Z."/>
            <person name="Shi J."/>
            <person name="Tocheva E.I."/>
            <person name="Muller A."/>
            <person name="Dobro M.J."/>
            <person name="Jensen G.J."/>
        </authorList>
    </citation>
    <scope>NUCLEOTIDE SEQUENCE [LARGE SCALE GENOMIC DNA]</scope>
    <source>
        <strain evidence="7 8">DSM 6540</strain>
    </source>
</reference>
<sequence length="941" mass="104234">MVRIDRVREYVESHTSETVTAGKRPGVSAAEVALNLRIHRNDASADLNKLFRSGYIEKSGTKPVLYFSARRGQADTVPDPSKANHSEIPENKQNADERAAFSGIIGSEGSLKAQIELAKAAVVYPPSGLHTLLCGESGVGKSLMAEAMWRYAAEIRASQSQSDAKIPFVTFCCADYADNSQLLLSQLFGYVKGAFTGADEDREGFVDRARGGILFLDEIHRLPPAGQEILFMLVDKGTYRRLGETREERKAQVMLIGATSEDLASSLLTTFRRRIPVQIMLPRISERPLKERIALIAHFVKQEAIRLGLPIWISGEALQTFSYYNCPANIGELRNDLQLCCAKSYLAYLASSSDKLIVAVDVIPQRIFSMVRDKETTENSTNRIFKEGILVQPGGQPLPQALLNDYELPIDLYGFIDKKMEAYRQTRLSDAELERQVGKDLEKYFDAAVHAFLKPDIHGMPLSIVQQNIWEAANLLLNNASDKMSRKYGRKTLVALALHLQQFKERAASGRIIYNPNLKSIQAEQAKAYSIVTENIPDLTQKLGVDVPPDEIGFIAMFLVHGFDDAVKQRIGLIVVAHGRGTAQSMAEVANNLLGTDHVKAYDIPLNKSNAKTVEELQELVLSANEGKGVILLVDMGFLVTMESMLTQTTNVPLRIIPNVTTALVLEAGRRVLTTEECLEQAVDTIYDLYDEYTLTLRRRRHSLVGTKGTVLLTCSSGAGVAEKIKEILLSHFPDAGTMNFITAGAMSDVRSIAAEWGGSLRMAVGSMDPNLGTVPFIHVSELFTPEGLRYAGVLLAQGAISESQGDRNQYSEKEVFMLLAGQLNKFVKTLPLDKIKLCCEKLVEEIRDGLFEGHLSKDTVVRIYLHAACMFDRINAGDALLPPEWGEQIQADRRQEFQQLKRILCEAGAGIMVEVPDSEICYFLSILPDRHPADKNQHNN</sequence>
<dbReference type="Pfam" id="PF00874">
    <property type="entry name" value="PRD"/>
    <property type="match status" value="2"/>
</dbReference>
<dbReference type="InterPro" id="IPR002078">
    <property type="entry name" value="Sigma_54_int"/>
</dbReference>
<dbReference type="Proteomes" id="UP000003240">
    <property type="component" value="Unassembled WGS sequence"/>
</dbReference>
<dbReference type="RefSeq" id="WP_004096936.1">
    <property type="nucleotide sequence ID" value="NZ_AFGF01000135.1"/>
</dbReference>
<evidence type="ECO:0000256" key="3">
    <source>
        <dbReference type="ARBA" id="ARBA00022840"/>
    </source>
</evidence>
<dbReference type="STRING" id="1009370.ALO_14822"/>
<dbReference type="InterPro" id="IPR036634">
    <property type="entry name" value="PRD_sf"/>
</dbReference>
<dbReference type="Pfam" id="PF00158">
    <property type="entry name" value="Sigma54_activat"/>
    <property type="match status" value="1"/>
</dbReference>
<keyword evidence="2" id="KW-0547">Nucleotide-binding</keyword>
<dbReference type="AlphaFoldDB" id="F7NLJ2"/>
<keyword evidence="1" id="KW-0808">Transferase</keyword>
<evidence type="ECO:0000259" key="5">
    <source>
        <dbReference type="PROSITE" id="PS51096"/>
    </source>
</evidence>
<dbReference type="PROSITE" id="PS51096">
    <property type="entry name" value="PTS_EIIA_TYPE_4"/>
    <property type="match status" value="1"/>
</dbReference>
<dbReference type="PROSITE" id="PS51372">
    <property type="entry name" value="PRD_2"/>
    <property type="match status" value="1"/>
</dbReference>
<dbReference type="GO" id="GO:0016740">
    <property type="term" value="F:transferase activity"/>
    <property type="evidence" value="ECO:0007669"/>
    <property type="project" value="UniProtKB-KW"/>
</dbReference>
<proteinExistence type="predicted"/>
<dbReference type="InterPro" id="IPR003593">
    <property type="entry name" value="AAA+_ATPase"/>
</dbReference>
<dbReference type="Gene3D" id="3.40.50.300">
    <property type="entry name" value="P-loop containing nucleotide triphosphate hydrolases"/>
    <property type="match status" value="1"/>
</dbReference>
<dbReference type="EMBL" id="AFGF01000135">
    <property type="protein sequence ID" value="EGO63087.1"/>
    <property type="molecule type" value="Genomic_DNA"/>
</dbReference>